<dbReference type="Pfam" id="PF04932">
    <property type="entry name" value="Wzy_C"/>
    <property type="match status" value="1"/>
</dbReference>
<keyword evidence="8" id="KW-1185">Reference proteome</keyword>
<evidence type="ECO:0000256" key="1">
    <source>
        <dbReference type="ARBA" id="ARBA00004141"/>
    </source>
</evidence>
<reference evidence="7 8" key="1">
    <citation type="submission" date="2017-10" db="EMBL/GenBank/DDBJ databases">
        <title>Sequencing the genomes of 1000 actinobacteria strains.</title>
        <authorList>
            <person name="Klenk H.-P."/>
        </authorList>
    </citation>
    <scope>NUCLEOTIDE SEQUENCE [LARGE SCALE GENOMIC DNA]</scope>
    <source>
        <strain evidence="7 8">DSM 46092</strain>
    </source>
</reference>
<feature type="transmembrane region" description="Helical" evidence="5">
    <location>
        <begin position="284"/>
        <end position="311"/>
    </location>
</feature>
<gene>
    <name evidence="7" type="ORF">ATK36_2769</name>
</gene>
<evidence type="ECO:0000313" key="7">
    <source>
        <dbReference type="EMBL" id="PFG47715.1"/>
    </source>
</evidence>
<keyword evidence="3 5" id="KW-1133">Transmembrane helix</keyword>
<feature type="transmembrane region" description="Helical" evidence="5">
    <location>
        <begin position="397"/>
        <end position="422"/>
    </location>
</feature>
<dbReference type="EMBL" id="PDJK01000002">
    <property type="protein sequence ID" value="PFG47715.1"/>
    <property type="molecule type" value="Genomic_DNA"/>
</dbReference>
<organism evidence="7 8">
    <name type="scientific">Amycolatopsis sulphurea</name>
    <dbReference type="NCBI Taxonomy" id="76022"/>
    <lineage>
        <taxon>Bacteria</taxon>
        <taxon>Bacillati</taxon>
        <taxon>Actinomycetota</taxon>
        <taxon>Actinomycetes</taxon>
        <taxon>Pseudonocardiales</taxon>
        <taxon>Pseudonocardiaceae</taxon>
        <taxon>Amycolatopsis</taxon>
    </lineage>
</organism>
<dbReference type="GO" id="GO:0016874">
    <property type="term" value="F:ligase activity"/>
    <property type="evidence" value="ECO:0007669"/>
    <property type="project" value="UniProtKB-KW"/>
</dbReference>
<evidence type="ECO:0000256" key="3">
    <source>
        <dbReference type="ARBA" id="ARBA00022989"/>
    </source>
</evidence>
<dbReference type="Proteomes" id="UP000243542">
    <property type="component" value="Unassembled WGS sequence"/>
</dbReference>
<feature type="transmembrane region" description="Helical" evidence="5">
    <location>
        <begin position="162"/>
        <end position="181"/>
    </location>
</feature>
<feature type="transmembrane region" description="Helical" evidence="5">
    <location>
        <begin position="30"/>
        <end position="48"/>
    </location>
</feature>
<keyword evidence="2 5" id="KW-0812">Transmembrane</keyword>
<keyword evidence="4 5" id="KW-0472">Membrane</keyword>
<dbReference type="GO" id="GO:0016020">
    <property type="term" value="C:membrane"/>
    <property type="evidence" value="ECO:0007669"/>
    <property type="project" value="UniProtKB-SubCell"/>
</dbReference>
<evidence type="ECO:0000313" key="8">
    <source>
        <dbReference type="Proteomes" id="UP000243542"/>
    </source>
</evidence>
<feature type="transmembrane region" description="Helical" evidence="5">
    <location>
        <begin position="442"/>
        <end position="472"/>
    </location>
</feature>
<evidence type="ECO:0000256" key="2">
    <source>
        <dbReference type="ARBA" id="ARBA00022692"/>
    </source>
</evidence>
<sequence length="510" mass="54358">MSLLQRPGLRTRLGLGEFIPVERSIDRHPWLTVLLLGGGVLAVCAQVFVPDLAFLVFAITALLVGYMFSPKDEVTGLTLLLSATFLLPANLVIGPLGQAGVPSGLFATALLLVWFCLRCAPDLGTDRRFQPLRVVVMFAVVSQLASYAAGQIRGLSPLEASGANAGLLGELGAIGVLLFTADTLRDIRSVRRVLSRVTMGAAVLAFVAALQFFDVIDLAKLIRLPGLIVHQSTADFVQSRDGFNRVAGLATHPIEYGVVLSMALPLALHLAVTAKRHRPARWLIVAMIAGGIPLSIGRSAVLATGVALLIYLGSLRVRTLLNLLPFAVVGLVGVQAAAPGLLNSIKTLFTSAGTDPSIEGRTDDYAAVFGIWQHHPFFGIGPGTYVPKLYRVLDNEYLYELVTVGVVGLAVGLALFATGYSLARRVHRSAPDPDARGMGQALAGSIAAAAVAAFTFDAFGFAIMFITTHLLIGCAAALWRVSVRDVPEAERLPASWLRRLADRRRWATTT</sequence>
<comment type="caution">
    <text evidence="7">The sequence shown here is derived from an EMBL/GenBank/DDBJ whole genome shotgun (WGS) entry which is preliminary data.</text>
</comment>
<dbReference type="InterPro" id="IPR007016">
    <property type="entry name" value="O-antigen_ligase-rel_domated"/>
</dbReference>
<proteinExistence type="predicted"/>
<name>A0A2A9FBB9_9PSEU</name>
<dbReference type="PANTHER" id="PTHR37422">
    <property type="entry name" value="TEICHURONIC ACID BIOSYNTHESIS PROTEIN TUAE"/>
    <property type="match status" value="1"/>
</dbReference>
<feature type="transmembrane region" description="Helical" evidence="5">
    <location>
        <begin position="323"/>
        <end position="342"/>
    </location>
</feature>
<evidence type="ECO:0000256" key="4">
    <source>
        <dbReference type="ARBA" id="ARBA00023136"/>
    </source>
</evidence>
<feature type="transmembrane region" description="Helical" evidence="5">
    <location>
        <begin position="76"/>
        <end position="93"/>
    </location>
</feature>
<feature type="transmembrane region" description="Helical" evidence="5">
    <location>
        <begin position="99"/>
        <end position="120"/>
    </location>
</feature>
<comment type="subcellular location">
    <subcellularLocation>
        <location evidence="1">Membrane</location>
        <topology evidence="1">Multi-pass membrane protein</topology>
    </subcellularLocation>
</comment>
<evidence type="ECO:0000256" key="5">
    <source>
        <dbReference type="SAM" id="Phobius"/>
    </source>
</evidence>
<keyword evidence="7" id="KW-0436">Ligase</keyword>
<dbReference type="AlphaFoldDB" id="A0A2A9FBB9"/>
<feature type="domain" description="O-antigen ligase-related" evidence="6">
    <location>
        <begin position="284"/>
        <end position="411"/>
    </location>
</feature>
<dbReference type="PANTHER" id="PTHR37422:SF13">
    <property type="entry name" value="LIPOPOLYSACCHARIDE BIOSYNTHESIS PROTEIN PA4999-RELATED"/>
    <property type="match status" value="1"/>
</dbReference>
<dbReference type="RefSeq" id="WP_098511697.1">
    <property type="nucleotide sequence ID" value="NZ_JBIAKZ010000014.1"/>
</dbReference>
<dbReference type="InterPro" id="IPR051533">
    <property type="entry name" value="WaaL-like"/>
</dbReference>
<accession>A0A2A9FBB9</accession>
<feature type="transmembrane region" description="Helical" evidence="5">
    <location>
        <begin position="254"/>
        <end position="272"/>
    </location>
</feature>
<feature type="transmembrane region" description="Helical" evidence="5">
    <location>
        <begin position="132"/>
        <end position="150"/>
    </location>
</feature>
<protein>
    <submittedName>
        <fullName evidence="7">O-antigen ligase</fullName>
    </submittedName>
</protein>
<feature type="transmembrane region" description="Helical" evidence="5">
    <location>
        <begin position="193"/>
        <end position="213"/>
    </location>
</feature>
<feature type="transmembrane region" description="Helical" evidence="5">
    <location>
        <begin position="54"/>
        <end position="69"/>
    </location>
</feature>
<evidence type="ECO:0000259" key="6">
    <source>
        <dbReference type="Pfam" id="PF04932"/>
    </source>
</evidence>